<comment type="caution">
    <text evidence="2">The sequence shown here is derived from an EMBL/GenBank/DDBJ whole genome shotgun (WGS) entry which is preliminary data.</text>
</comment>
<dbReference type="Pfam" id="PF13482">
    <property type="entry name" value="RNase_H_2"/>
    <property type="match status" value="1"/>
</dbReference>
<evidence type="ECO:0000313" key="2">
    <source>
        <dbReference type="EMBL" id="GAA1714571.1"/>
    </source>
</evidence>
<evidence type="ECO:0000313" key="3">
    <source>
        <dbReference type="Proteomes" id="UP001500383"/>
    </source>
</evidence>
<evidence type="ECO:0000259" key="1">
    <source>
        <dbReference type="Pfam" id="PF13482"/>
    </source>
</evidence>
<gene>
    <name evidence="2" type="ORF">GCM10009831_25330</name>
</gene>
<dbReference type="RefSeq" id="WP_344392627.1">
    <property type="nucleotide sequence ID" value="NZ_BAAAQG010000012.1"/>
</dbReference>
<dbReference type="EMBL" id="BAAAQG010000012">
    <property type="protein sequence ID" value="GAA1714571.1"/>
    <property type="molecule type" value="Genomic_DNA"/>
</dbReference>
<dbReference type="NCBIfam" id="TIGR03491">
    <property type="entry name" value="TM0106 family RecB-like putative nuclease"/>
    <property type="match status" value="1"/>
</dbReference>
<name>A0ABN2IZ13_9ACTN</name>
<accession>A0ABN2IZ13</accession>
<dbReference type="InterPro" id="IPR038720">
    <property type="entry name" value="YprB_RNase_H-like_dom"/>
</dbReference>
<protein>
    <submittedName>
        <fullName evidence="2">TM0106 family RecB-like putative nuclease</fullName>
    </submittedName>
</protein>
<keyword evidence="3" id="KW-1185">Reference proteome</keyword>
<dbReference type="Proteomes" id="UP001500383">
    <property type="component" value="Unassembled WGS sequence"/>
</dbReference>
<reference evidence="2 3" key="1">
    <citation type="journal article" date="2019" name="Int. J. Syst. Evol. Microbiol.">
        <title>The Global Catalogue of Microorganisms (GCM) 10K type strain sequencing project: providing services to taxonomists for standard genome sequencing and annotation.</title>
        <authorList>
            <consortium name="The Broad Institute Genomics Platform"/>
            <consortium name="The Broad Institute Genome Sequencing Center for Infectious Disease"/>
            <person name="Wu L."/>
            <person name="Ma J."/>
        </authorList>
    </citation>
    <scope>NUCLEOTIDE SEQUENCE [LARGE SCALE GENOMIC DNA]</scope>
    <source>
        <strain evidence="2 3">JCM 16002</strain>
    </source>
</reference>
<feature type="domain" description="YprB ribonuclease H-like" evidence="1">
    <location>
        <begin position="476"/>
        <end position="555"/>
    </location>
</feature>
<organism evidence="2 3">
    <name type="scientific">Dietzia cercidiphylli</name>
    <dbReference type="NCBI Taxonomy" id="498199"/>
    <lineage>
        <taxon>Bacteria</taxon>
        <taxon>Bacillati</taxon>
        <taxon>Actinomycetota</taxon>
        <taxon>Actinomycetes</taxon>
        <taxon>Mycobacteriales</taxon>
        <taxon>Dietziaceae</taxon>
        <taxon>Dietzia</taxon>
    </lineage>
</organism>
<proteinExistence type="predicted"/>
<sequence length="565" mass="61024">MEDAGSTTYRAPDAAVVGPASGARCLHRVARERDARPGWWRTAPLDEGVRLRAMAAADRRAGLRERALRDARPDAVVVDVVGDHWTDLPGDVPGDDDESATLRALADGATLVWGAALPADPHEGRAGLRCTLATVPGGGYAPVLVVNHKVVDPRRGRSASTATVTRLLDWSPAPDPALRVRRHPADLDRLVHAWRLLAAVGHAAESPVGAVLGLGSARAVVHDLGPVLDAADRTHATRLAVVRGELDTEPSRIGECRTCPWWEGWDDRDGPVEGCRDRLVVADDVSLVVGGGQVGSLRARGIRTVAELAEAGPDRPTDWNGEPFSDAVLRARAHRDGEVVVPKVARPSIPRADIEVDVDLESHLDDGAYLWGTLLTLRDGRPLEAEGYRPFATWARLPDPDEGRSFAEFWRWLTGIRDRAAGQGRSFRAYCYSRSAENGWLLSSAGRFGPAGTVAVIKGVPSVAEVRRFISSPLWVDVHEAVTTQLVSTSGLGLKVVAPAAGFAWRDPEACGEASLGWYRDAQAARGVERDAGRNRILTYNEDDVRATRAVREWISRSSWGGHQL</sequence>
<dbReference type="InterPro" id="IPR019993">
    <property type="entry name" value="RecB_nuclease_TM0106_put"/>
</dbReference>